<evidence type="ECO:0000256" key="13">
    <source>
        <dbReference type="PIRSR" id="PIRSR000239-1"/>
    </source>
</evidence>
<dbReference type="CDD" id="cd03017">
    <property type="entry name" value="PRX_BCP"/>
    <property type="match status" value="1"/>
</dbReference>
<dbReference type="PANTHER" id="PTHR42801:SF4">
    <property type="entry name" value="AHPC_TSA FAMILY PROTEIN"/>
    <property type="match status" value="1"/>
</dbReference>
<evidence type="ECO:0000256" key="4">
    <source>
        <dbReference type="ARBA" id="ARBA00022559"/>
    </source>
</evidence>
<comment type="catalytic activity">
    <reaction evidence="12">
        <text>a hydroperoxide + [thioredoxin]-dithiol = an alcohol + [thioredoxin]-disulfide + H2O</text>
        <dbReference type="Rhea" id="RHEA:62620"/>
        <dbReference type="Rhea" id="RHEA-COMP:10698"/>
        <dbReference type="Rhea" id="RHEA-COMP:10700"/>
        <dbReference type="ChEBI" id="CHEBI:15377"/>
        <dbReference type="ChEBI" id="CHEBI:29950"/>
        <dbReference type="ChEBI" id="CHEBI:30879"/>
        <dbReference type="ChEBI" id="CHEBI:35924"/>
        <dbReference type="ChEBI" id="CHEBI:50058"/>
        <dbReference type="EC" id="1.11.1.24"/>
    </reaction>
</comment>
<dbReference type="Pfam" id="PF00578">
    <property type="entry name" value="AhpC-TSA"/>
    <property type="match status" value="1"/>
</dbReference>
<evidence type="ECO:0000256" key="11">
    <source>
        <dbReference type="ARBA" id="ARBA00041373"/>
    </source>
</evidence>
<dbReference type="PROSITE" id="PS51352">
    <property type="entry name" value="THIOREDOXIN_2"/>
    <property type="match status" value="1"/>
</dbReference>
<dbReference type="Gene3D" id="3.40.30.10">
    <property type="entry name" value="Glutaredoxin"/>
    <property type="match status" value="1"/>
</dbReference>
<accession>A0A1M5YE28</accession>
<dbReference type="PIRSF" id="PIRSF000239">
    <property type="entry name" value="AHPC"/>
    <property type="match status" value="1"/>
</dbReference>
<reference evidence="15 16" key="1">
    <citation type="submission" date="2016-11" db="EMBL/GenBank/DDBJ databases">
        <authorList>
            <person name="Jaros S."/>
            <person name="Januszkiewicz K."/>
            <person name="Wedrychowicz H."/>
        </authorList>
    </citation>
    <scope>NUCLEOTIDE SEQUENCE [LARGE SCALE GENOMIC DNA]</scope>
    <source>
        <strain evidence="15 16">DSM 6191</strain>
    </source>
</reference>
<keyword evidence="5" id="KW-0049">Antioxidant</keyword>
<organism evidence="15 16">
    <name type="scientific">Clostridium intestinale DSM 6191</name>
    <dbReference type="NCBI Taxonomy" id="1121320"/>
    <lineage>
        <taxon>Bacteria</taxon>
        <taxon>Bacillati</taxon>
        <taxon>Bacillota</taxon>
        <taxon>Clostridia</taxon>
        <taxon>Eubacteriales</taxon>
        <taxon>Clostridiaceae</taxon>
        <taxon>Clostridium</taxon>
    </lineage>
</organism>
<evidence type="ECO:0000259" key="14">
    <source>
        <dbReference type="PROSITE" id="PS51352"/>
    </source>
</evidence>
<proteinExistence type="inferred from homology"/>
<dbReference type="PANTHER" id="PTHR42801">
    <property type="entry name" value="THIOREDOXIN-DEPENDENT PEROXIDE REDUCTASE"/>
    <property type="match status" value="1"/>
</dbReference>
<dbReference type="Proteomes" id="UP000184241">
    <property type="component" value="Unassembled WGS sequence"/>
</dbReference>
<name>A0A1M5YE28_9CLOT</name>
<evidence type="ECO:0000256" key="1">
    <source>
        <dbReference type="ARBA" id="ARBA00003330"/>
    </source>
</evidence>
<evidence type="ECO:0000256" key="10">
    <source>
        <dbReference type="ARBA" id="ARBA00038489"/>
    </source>
</evidence>
<keyword evidence="7" id="KW-1015">Disulfide bond</keyword>
<dbReference type="GO" id="GO:0005737">
    <property type="term" value="C:cytoplasm"/>
    <property type="evidence" value="ECO:0007669"/>
    <property type="project" value="TreeGrafter"/>
</dbReference>
<evidence type="ECO:0000256" key="3">
    <source>
        <dbReference type="ARBA" id="ARBA00013017"/>
    </source>
</evidence>
<dbReference type="SUPFAM" id="SSF52833">
    <property type="entry name" value="Thioredoxin-like"/>
    <property type="match status" value="1"/>
</dbReference>
<keyword evidence="4" id="KW-0575">Peroxidase</keyword>
<keyword evidence="8" id="KW-0676">Redox-active center</keyword>
<keyword evidence="6" id="KW-0560">Oxidoreductase</keyword>
<dbReference type="RefSeq" id="WP_073018935.1">
    <property type="nucleotide sequence ID" value="NZ_FQXU01000006.1"/>
</dbReference>
<evidence type="ECO:0000256" key="12">
    <source>
        <dbReference type="ARBA" id="ARBA00049091"/>
    </source>
</evidence>
<protein>
    <recommendedName>
        <fullName evidence="3">thioredoxin-dependent peroxiredoxin</fullName>
        <ecNumber evidence="3">1.11.1.24</ecNumber>
    </recommendedName>
    <alternativeName>
        <fullName evidence="11">Bacterioferritin comigratory protein</fullName>
    </alternativeName>
    <alternativeName>
        <fullName evidence="9">Thioredoxin peroxidase</fullName>
    </alternativeName>
</protein>
<evidence type="ECO:0000256" key="2">
    <source>
        <dbReference type="ARBA" id="ARBA00011245"/>
    </source>
</evidence>
<feature type="domain" description="Thioredoxin" evidence="14">
    <location>
        <begin position="4"/>
        <end position="155"/>
    </location>
</feature>
<feature type="active site" description="Cysteine sulfenic acid (-SOH) intermediate; for peroxidase activity" evidence="13">
    <location>
        <position position="46"/>
    </location>
</feature>
<dbReference type="AlphaFoldDB" id="A0A1M5YE28"/>
<dbReference type="NCBIfam" id="NF006960">
    <property type="entry name" value="PRK09437.1"/>
    <property type="match status" value="1"/>
</dbReference>
<dbReference type="GO" id="GO:0008379">
    <property type="term" value="F:thioredoxin peroxidase activity"/>
    <property type="evidence" value="ECO:0007669"/>
    <property type="project" value="TreeGrafter"/>
</dbReference>
<evidence type="ECO:0000256" key="5">
    <source>
        <dbReference type="ARBA" id="ARBA00022862"/>
    </source>
</evidence>
<sequence length="155" mass="17462">MSKIEIGSLAPDFILKGSDGETHKLSDYLGKKVVLYFYPKDNTPGCSTQACDFRDSIPTITNENAVVIGISKDSLASHDKFIAKFGLPFLLLSDEDKEVCALYDVLKEKNMYGRKTIGIERSTFLIDEKGILRKEFRKVKVKDHINDVIESLKKL</sequence>
<dbReference type="EC" id="1.11.1.24" evidence="3"/>
<dbReference type="GO" id="GO:0045454">
    <property type="term" value="P:cell redox homeostasis"/>
    <property type="evidence" value="ECO:0007669"/>
    <property type="project" value="TreeGrafter"/>
</dbReference>
<evidence type="ECO:0000256" key="6">
    <source>
        <dbReference type="ARBA" id="ARBA00023002"/>
    </source>
</evidence>
<gene>
    <name evidence="15" type="ORF">SAMN02745941_01906</name>
</gene>
<dbReference type="InterPro" id="IPR013766">
    <property type="entry name" value="Thioredoxin_domain"/>
</dbReference>
<evidence type="ECO:0000313" key="15">
    <source>
        <dbReference type="EMBL" id="SHI10149.1"/>
    </source>
</evidence>
<comment type="similarity">
    <text evidence="10">Belongs to the peroxiredoxin family. BCP/PrxQ subfamily.</text>
</comment>
<evidence type="ECO:0000256" key="9">
    <source>
        <dbReference type="ARBA" id="ARBA00032824"/>
    </source>
</evidence>
<dbReference type="InterPro" id="IPR050924">
    <property type="entry name" value="Peroxiredoxin_BCP/PrxQ"/>
</dbReference>
<evidence type="ECO:0000256" key="7">
    <source>
        <dbReference type="ARBA" id="ARBA00023157"/>
    </source>
</evidence>
<dbReference type="GO" id="GO:0034599">
    <property type="term" value="P:cellular response to oxidative stress"/>
    <property type="evidence" value="ECO:0007669"/>
    <property type="project" value="TreeGrafter"/>
</dbReference>
<dbReference type="FunFam" id="3.40.30.10:FF:000007">
    <property type="entry name" value="Thioredoxin-dependent thiol peroxidase"/>
    <property type="match status" value="1"/>
</dbReference>
<comment type="subunit">
    <text evidence="2">Monomer.</text>
</comment>
<evidence type="ECO:0000256" key="8">
    <source>
        <dbReference type="ARBA" id="ARBA00023284"/>
    </source>
</evidence>
<evidence type="ECO:0000313" key="16">
    <source>
        <dbReference type="Proteomes" id="UP000184241"/>
    </source>
</evidence>
<dbReference type="InterPro" id="IPR024706">
    <property type="entry name" value="Peroxiredoxin_AhpC-typ"/>
</dbReference>
<dbReference type="InterPro" id="IPR036249">
    <property type="entry name" value="Thioredoxin-like_sf"/>
</dbReference>
<dbReference type="EMBL" id="FQXU01000006">
    <property type="protein sequence ID" value="SHI10149.1"/>
    <property type="molecule type" value="Genomic_DNA"/>
</dbReference>
<comment type="function">
    <text evidence="1">Thiol-specific peroxidase that catalyzes the reduction of hydrogen peroxide and organic hydroperoxides to water and alcohols, respectively. Plays a role in cell protection against oxidative stress by detoxifying peroxides and as sensor of hydrogen peroxide-mediated signaling events.</text>
</comment>
<dbReference type="InterPro" id="IPR000866">
    <property type="entry name" value="AhpC/TSA"/>
</dbReference>